<dbReference type="Pfam" id="PF00134">
    <property type="entry name" value="Cyclin_N"/>
    <property type="match status" value="1"/>
</dbReference>
<gene>
    <name evidence="3" type="ORF">ACHAXA_011014</name>
</gene>
<dbReference type="InterPro" id="IPR036915">
    <property type="entry name" value="Cyclin-like_sf"/>
</dbReference>
<dbReference type="InterPro" id="IPR006671">
    <property type="entry name" value="Cyclin_N"/>
</dbReference>
<dbReference type="PANTHER" id="PTHR10177">
    <property type="entry name" value="CYCLINS"/>
    <property type="match status" value="1"/>
</dbReference>
<dbReference type="EMBL" id="JALLPB020000662">
    <property type="protein sequence ID" value="KAL3807207.1"/>
    <property type="molecule type" value="Genomic_DNA"/>
</dbReference>
<feature type="compositionally biased region" description="Basic residues" evidence="1">
    <location>
        <begin position="627"/>
        <end position="638"/>
    </location>
</feature>
<evidence type="ECO:0000259" key="2">
    <source>
        <dbReference type="Pfam" id="PF00134"/>
    </source>
</evidence>
<evidence type="ECO:0000256" key="1">
    <source>
        <dbReference type="SAM" id="MobiDB-lite"/>
    </source>
</evidence>
<organism evidence="3 4">
    <name type="scientific">Cyclostephanos tholiformis</name>
    <dbReference type="NCBI Taxonomy" id="382380"/>
    <lineage>
        <taxon>Eukaryota</taxon>
        <taxon>Sar</taxon>
        <taxon>Stramenopiles</taxon>
        <taxon>Ochrophyta</taxon>
        <taxon>Bacillariophyta</taxon>
        <taxon>Coscinodiscophyceae</taxon>
        <taxon>Thalassiosirophycidae</taxon>
        <taxon>Stephanodiscales</taxon>
        <taxon>Stephanodiscaceae</taxon>
        <taxon>Cyclostephanos</taxon>
    </lineage>
</organism>
<evidence type="ECO:0000313" key="3">
    <source>
        <dbReference type="EMBL" id="KAL3807207.1"/>
    </source>
</evidence>
<feature type="compositionally biased region" description="Low complexity" evidence="1">
    <location>
        <begin position="595"/>
        <end position="608"/>
    </location>
</feature>
<feature type="region of interest" description="Disordered" evidence="1">
    <location>
        <begin position="523"/>
        <end position="638"/>
    </location>
</feature>
<feature type="region of interest" description="Disordered" evidence="1">
    <location>
        <begin position="453"/>
        <end position="498"/>
    </location>
</feature>
<dbReference type="Proteomes" id="UP001530377">
    <property type="component" value="Unassembled WGS sequence"/>
</dbReference>
<comment type="caution">
    <text evidence="3">The sequence shown here is derived from an EMBL/GenBank/DDBJ whole genome shotgun (WGS) entry which is preliminary data.</text>
</comment>
<feature type="compositionally biased region" description="Basic and acidic residues" evidence="1">
    <location>
        <begin position="466"/>
        <end position="484"/>
    </location>
</feature>
<dbReference type="InterPro" id="IPR039361">
    <property type="entry name" value="Cyclin"/>
</dbReference>
<feature type="region of interest" description="Disordered" evidence="1">
    <location>
        <begin position="401"/>
        <end position="429"/>
    </location>
</feature>
<evidence type="ECO:0000313" key="4">
    <source>
        <dbReference type="Proteomes" id="UP001530377"/>
    </source>
</evidence>
<feature type="domain" description="Cyclin N-terminal" evidence="2">
    <location>
        <begin position="160"/>
        <end position="226"/>
    </location>
</feature>
<feature type="compositionally biased region" description="Basic and acidic residues" evidence="1">
    <location>
        <begin position="401"/>
        <end position="411"/>
    </location>
</feature>
<feature type="compositionally biased region" description="Basic and acidic residues" evidence="1">
    <location>
        <begin position="609"/>
        <end position="618"/>
    </location>
</feature>
<sequence length="638" mass="70426">MTIDPSSSSSSSSTVTFDIIDFDFDEGDDDDMSSLIRHPPSDVAQRLVAMIETESRSHYIRRDYLPSRRSALRPSRHASAARAGVVTSETRAKIVKWLYECVDYLRLSREYVEMAVYNVDRLLLSTSPLSSSFASCLDDNQGNGKNILHDEHDLIEKALHDASTYQLVALSALYLVAKHAGSRKFSARTNVVDVRDFAAVSHNAHSPLEITQAELRILEGLKWRLSCPTSLNVARHALALFIHHTSSSSSSSTTTKTSHHDEYYDDDARLLPRRSFSTTSPPSRTSTSGSMLIESIRHRIELSVSNYDVVANSASPSTIAFASIIDSFGGSPSIVTAFGRIMKRHGINFAEHNASSLSTSSWWWVKPSSTPLLDSATFRTLSSDGVDQDRTKVGVERSMEDGAKGEVKSYDDGVGPLQDTSISQSFSSNDSPICVEEEVVDVAPKSLVAPYLKKKKKSTKEEEEEAGKSRRIKDDGAKGRREGRSIGIPRRWSDSPHNLADSSLLGSRSSLFHYRDRPRYLTSSMKMSNCNNSGRRGETPTPMMTVNTTTKMLPKNCTEDRQRERCSSQRNVFRHNHRQHPPSTNSKSGNGGSSGSTATKTTNTTTKAATRDASRGSADDGYGGRNVKTRVRRIPLEP</sequence>
<name>A0ABD3R320_9STRA</name>
<feature type="compositionally biased region" description="Low complexity" evidence="1">
    <location>
        <begin position="539"/>
        <end position="550"/>
    </location>
</feature>
<accession>A0ABD3R320</accession>
<feature type="compositionally biased region" description="Polar residues" evidence="1">
    <location>
        <begin position="418"/>
        <end position="429"/>
    </location>
</feature>
<protein>
    <recommendedName>
        <fullName evidence="2">Cyclin N-terminal domain-containing protein</fullName>
    </recommendedName>
</protein>
<feature type="compositionally biased region" description="Polar residues" evidence="1">
    <location>
        <begin position="523"/>
        <end position="534"/>
    </location>
</feature>
<reference evidence="3 4" key="1">
    <citation type="submission" date="2024-10" db="EMBL/GenBank/DDBJ databases">
        <title>Updated reference genomes for cyclostephanoid diatoms.</title>
        <authorList>
            <person name="Roberts W.R."/>
            <person name="Alverson A.J."/>
        </authorList>
    </citation>
    <scope>NUCLEOTIDE SEQUENCE [LARGE SCALE GENOMIC DNA]</scope>
    <source>
        <strain evidence="3 4">AJA228-03</strain>
    </source>
</reference>
<feature type="compositionally biased region" description="Basic and acidic residues" evidence="1">
    <location>
        <begin position="557"/>
        <end position="567"/>
    </location>
</feature>
<dbReference type="SUPFAM" id="SSF47954">
    <property type="entry name" value="Cyclin-like"/>
    <property type="match status" value="1"/>
</dbReference>
<keyword evidence="4" id="KW-1185">Reference proteome</keyword>
<dbReference type="AlphaFoldDB" id="A0ABD3R320"/>
<dbReference type="Gene3D" id="1.10.472.10">
    <property type="entry name" value="Cyclin-like"/>
    <property type="match status" value="1"/>
</dbReference>
<proteinExistence type="predicted"/>